<proteinExistence type="predicted"/>
<reference evidence="1 2" key="1">
    <citation type="journal article" date="2019" name="Int. J. Syst. Evol. Microbiol.">
        <title>The Global Catalogue of Microorganisms (GCM) 10K type strain sequencing project: providing services to taxonomists for standard genome sequencing and annotation.</title>
        <authorList>
            <consortium name="The Broad Institute Genomics Platform"/>
            <consortium name="The Broad Institute Genome Sequencing Center for Infectious Disease"/>
            <person name="Wu L."/>
            <person name="Ma J."/>
        </authorList>
    </citation>
    <scope>NUCLEOTIDE SEQUENCE [LARGE SCALE GENOMIC DNA]</scope>
    <source>
        <strain evidence="1 2">JCM 15589</strain>
    </source>
</reference>
<evidence type="ECO:0000313" key="1">
    <source>
        <dbReference type="EMBL" id="GAA1731824.1"/>
    </source>
</evidence>
<organism evidence="1 2">
    <name type="scientific">Isoptericola hypogeus</name>
    <dbReference type="NCBI Taxonomy" id="300179"/>
    <lineage>
        <taxon>Bacteria</taxon>
        <taxon>Bacillati</taxon>
        <taxon>Actinomycetota</taxon>
        <taxon>Actinomycetes</taxon>
        <taxon>Micrococcales</taxon>
        <taxon>Promicromonosporaceae</taxon>
        <taxon>Isoptericola</taxon>
    </lineage>
</organism>
<dbReference type="Proteomes" id="UP001501138">
    <property type="component" value="Unassembled WGS sequence"/>
</dbReference>
<dbReference type="EMBL" id="BAAAPM010000005">
    <property type="protein sequence ID" value="GAA1731824.1"/>
    <property type="molecule type" value="Genomic_DNA"/>
</dbReference>
<keyword evidence="2" id="KW-1185">Reference proteome</keyword>
<accession>A0ABN2JM11</accession>
<name>A0ABN2JM11_9MICO</name>
<protein>
    <submittedName>
        <fullName evidence="1">Uncharacterized protein</fullName>
    </submittedName>
</protein>
<gene>
    <name evidence="1" type="ORF">GCM10009809_29080</name>
</gene>
<evidence type="ECO:0000313" key="2">
    <source>
        <dbReference type="Proteomes" id="UP001501138"/>
    </source>
</evidence>
<comment type="caution">
    <text evidence="1">The sequence shown here is derived from an EMBL/GenBank/DDBJ whole genome shotgun (WGS) entry which is preliminary data.</text>
</comment>
<sequence length="63" mass="6418">MAVSSGVGAGGVVGVSFVGFTRVQSSRVPVTTAGSRLAVGSGIDPVAPTDRNRIVTIYQARVW</sequence>